<gene>
    <name evidence="1" type="ORF">DEO72_LG8g600</name>
</gene>
<proteinExistence type="predicted"/>
<name>A0A4D6MRT1_VIGUN</name>
<accession>A0A4D6MRT1</accession>
<reference evidence="1 2" key="1">
    <citation type="submission" date="2019-04" db="EMBL/GenBank/DDBJ databases">
        <title>An improved genome assembly and genetic linkage map for asparagus bean, Vigna unguiculata ssp. sesquipedialis.</title>
        <authorList>
            <person name="Xia Q."/>
            <person name="Zhang R."/>
            <person name="Dong Y."/>
        </authorList>
    </citation>
    <scope>NUCLEOTIDE SEQUENCE [LARGE SCALE GENOMIC DNA]</scope>
    <source>
        <tissue evidence="1">Leaf</tissue>
    </source>
</reference>
<sequence>MKDCPLIGWSRTSTTEVRKVVVNDEKERHTRARQESPTTLLNNCFNKGSDLQMTVAKVWKVVANDTSDGGEDGELTVESLRDIVVVFVAPTVEGPFRLHCHTDN</sequence>
<dbReference type="AlphaFoldDB" id="A0A4D6MRT1"/>
<evidence type="ECO:0000313" key="1">
    <source>
        <dbReference type="EMBL" id="QCE02585.1"/>
    </source>
</evidence>
<keyword evidence="2" id="KW-1185">Reference proteome</keyword>
<evidence type="ECO:0000313" key="2">
    <source>
        <dbReference type="Proteomes" id="UP000501690"/>
    </source>
</evidence>
<protein>
    <submittedName>
        <fullName evidence="1">Uncharacterized protein</fullName>
    </submittedName>
</protein>
<dbReference type="Proteomes" id="UP000501690">
    <property type="component" value="Linkage Group LG8"/>
</dbReference>
<dbReference type="EMBL" id="CP039352">
    <property type="protein sequence ID" value="QCE02585.1"/>
    <property type="molecule type" value="Genomic_DNA"/>
</dbReference>
<organism evidence="1 2">
    <name type="scientific">Vigna unguiculata</name>
    <name type="common">Cowpea</name>
    <dbReference type="NCBI Taxonomy" id="3917"/>
    <lineage>
        <taxon>Eukaryota</taxon>
        <taxon>Viridiplantae</taxon>
        <taxon>Streptophyta</taxon>
        <taxon>Embryophyta</taxon>
        <taxon>Tracheophyta</taxon>
        <taxon>Spermatophyta</taxon>
        <taxon>Magnoliopsida</taxon>
        <taxon>eudicotyledons</taxon>
        <taxon>Gunneridae</taxon>
        <taxon>Pentapetalae</taxon>
        <taxon>rosids</taxon>
        <taxon>fabids</taxon>
        <taxon>Fabales</taxon>
        <taxon>Fabaceae</taxon>
        <taxon>Papilionoideae</taxon>
        <taxon>50 kb inversion clade</taxon>
        <taxon>NPAAA clade</taxon>
        <taxon>indigoferoid/millettioid clade</taxon>
        <taxon>Phaseoleae</taxon>
        <taxon>Vigna</taxon>
    </lineage>
</organism>